<accession>A0A1F7UPC9</accession>
<organism evidence="1 2">
    <name type="scientific">Candidatus Uhrbacteria bacterium RIFCSPHIGHO2_12_FULL_60_25</name>
    <dbReference type="NCBI Taxonomy" id="1802399"/>
    <lineage>
        <taxon>Bacteria</taxon>
        <taxon>Candidatus Uhriibacteriota</taxon>
    </lineage>
</organism>
<comment type="caution">
    <text evidence="1">The sequence shown here is derived from an EMBL/GenBank/DDBJ whole genome shotgun (WGS) entry which is preliminary data.</text>
</comment>
<protein>
    <submittedName>
        <fullName evidence="1">Uncharacterized protein</fullName>
    </submittedName>
</protein>
<proteinExistence type="predicted"/>
<evidence type="ECO:0000313" key="2">
    <source>
        <dbReference type="Proteomes" id="UP000176603"/>
    </source>
</evidence>
<name>A0A1F7UPC9_9BACT</name>
<dbReference type="AlphaFoldDB" id="A0A1F7UPC9"/>
<reference evidence="1 2" key="1">
    <citation type="journal article" date="2016" name="Nat. Commun.">
        <title>Thousands of microbial genomes shed light on interconnected biogeochemical processes in an aquifer system.</title>
        <authorList>
            <person name="Anantharaman K."/>
            <person name="Brown C.T."/>
            <person name="Hug L.A."/>
            <person name="Sharon I."/>
            <person name="Castelle C.J."/>
            <person name="Probst A.J."/>
            <person name="Thomas B.C."/>
            <person name="Singh A."/>
            <person name="Wilkins M.J."/>
            <person name="Karaoz U."/>
            <person name="Brodie E.L."/>
            <person name="Williams K.H."/>
            <person name="Hubbard S.S."/>
            <person name="Banfield J.F."/>
        </authorList>
    </citation>
    <scope>NUCLEOTIDE SEQUENCE [LARGE SCALE GENOMIC DNA]</scope>
</reference>
<dbReference type="Proteomes" id="UP000176603">
    <property type="component" value="Unassembled WGS sequence"/>
</dbReference>
<sequence length="373" mass="41335">MTMPAPTTDLATGNIKGRIAKIVTERIARKLGTKFGSGDIADPIRSYVGNLPPAMVEAFGVGAAAFLQSPRGLAEWISSKTTFDVNKVDEALNEGVDSGVQSFLAAARGRHGDAVTDADYETAANEALQKLQAKNAFDDLNPLKKKVVVDGTNRIFHSLDCPVVWKSQTRSKGKEDRSETTRTSYKDGHKEQTLTWALDNEYEPTRGGCCGKSAKNAIDDALKSEKDFFACVDTLKDSTTTEEKRLYMGFYDMLGKASKKQLVELRDLGGDKRWTKAEVVQVLRVSNGDVETVIKLIGSKISRPKKQFMDQAADWAKKNWKAAMGIADPDNPEGQAEVDKIREGVDRFTAKIRRDAVRRRRRANELEAEFHRK</sequence>
<dbReference type="EMBL" id="MGEH01000006">
    <property type="protein sequence ID" value="OGL79557.1"/>
    <property type="molecule type" value="Genomic_DNA"/>
</dbReference>
<gene>
    <name evidence="1" type="ORF">A3E39_03400</name>
</gene>
<evidence type="ECO:0000313" key="1">
    <source>
        <dbReference type="EMBL" id="OGL79557.1"/>
    </source>
</evidence>
<dbReference type="STRING" id="1802399.A3E39_03400"/>